<comment type="caution">
    <text evidence="2">The sequence shown here is derived from an EMBL/GenBank/DDBJ whole genome shotgun (WGS) entry which is preliminary data.</text>
</comment>
<dbReference type="InterPro" id="IPR037523">
    <property type="entry name" value="VOC_core"/>
</dbReference>
<accession>A0ABT1ZDV2</accession>
<gene>
    <name evidence="2" type="ORF">NUH29_04880</name>
</gene>
<evidence type="ECO:0000259" key="1">
    <source>
        <dbReference type="PROSITE" id="PS51819"/>
    </source>
</evidence>
<evidence type="ECO:0000313" key="3">
    <source>
        <dbReference type="Proteomes" id="UP001205337"/>
    </source>
</evidence>
<dbReference type="RefSeq" id="WP_258797899.1">
    <property type="nucleotide sequence ID" value="NZ_JANTHX010000005.1"/>
</dbReference>
<feature type="domain" description="VOC" evidence="1">
    <location>
        <begin position="5"/>
        <end position="141"/>
    </location>
</feature>
<dbReference type="Proteomes" id="UP001205337">
    <property type="component" value="Unassembled WGS sequence"/>
</dbReference>
<proteinExistence type="predicted"/>
<reference evidence="2 3" key="1">
    <citation type="submission" date="2022-08" db="EMBL/GenBank/DDBJ databases">
        <authorList>
            <person name="Li F."/>
        </authorList>
    </citation>
    <scope>NUCLEOTIDE SEQUENCE [LARGE SCALE GENOMIC DNA]</scope>
    <source>
        <strain evidence="2 3">10F1B-8-1</strain>
    </source>
</reference>
<organism evidence="2 3">
    <name type="scientific">Protaetiibacter mangrovi</name>
    <dbReference type="NCBI Taxonomy" id="2970926"/>
    <lineage>
        <taxon>Bacteria</taxon>
        <taxon>Bacillati</taxon>
        <taxon>Actinomycetota</taxon>
        <taxon>Actinomycetes</taxon>
        <taxon>Micrococcales</taxon>
        <taxon>Microbacteriaceae</taxon>
        <taxon>Protaetiibacter</taxon>
    </lineage>
</organism>
<dbReference type="PROSITE" id="PS51819">
    <property type="entry name" value="VOC"/>
    <property type="match status" value="1"/>
</dbReference>
<dbReference type="Pfam" id="PF13669">
    <property type="entry name" value="Glyoxalase_4"/>
    <property type="match status" value="1"/>
</dbReference>
<name>A0ABT1ZDV2_9MICO</name>
<sequence length="171" mass="18758">MNAPLIEHIGILVPDLEEAIERWSTVTGYTFSPIGRYRTDRYADHSDATPHHHDARISFSLEGPPRIELMEVTGDGTHGPEQLGIHHLGIQNVADPEGRRELLAEQGVAIDGCSFDADGRILLMFTDKSFLDGIRVEFISPLPGPLVADDGSPLWRDPVTGKASLWGAPTR</sequence>
<dbReference type="InterPro" id="IPR029068">
    <property type="entry name" value="Glyas_Bleomycin-R_OHBP_Dase"/>
</dbReference>
<dbReference type="EMBL" id="JANTHX010000005">
    <property type="protein sequence ID" value="MCS0498883.1"/>
    <property type="molecule type" value="Genomic_DNA"/>
</dbReference>
<evidence type="ECO:0000313" key="2">
    <source>
        <dbReference type="EMBL" id="MCS0498883.1"/>
    </source>
</evidence>
<dbReference type="SUPFAM" id="SSF54593">
    <property type="entry name" value="Glyoxalase/Bleomycin resistance protein/Dihydroxybiphenyl dioxygenase"/>
    <property type="match status" value="1"/>
</dbReference>
<protein>
    <submittedName>
        <fullName evidence="2">VOC family protein</fullName>
    </submittedName>
</protein>
<keyword evidence="3" id="KW-1185">Reference proteome</keyword>
<dbReference type="Gene3D" id="3.10.180.10">
    <property type="entry name" value="2,3-Dihydroxybiphenyl 1,2-Dioxygenase, domain 1"/>
    <property type="match status" value="1"/>
</dbReference>